<proteinExistence type="predicted"/>
<reference evidence="1" key="2">
    <citation type="submission" date="2021-04" db="EMBL/GenBank/DDBJ databases">
        <authorList>
            <person name="Gilroy R."/>
        </authorList>
    </citation>
    <scope>NUCLEOTIDE SEQUENCE</scope>
    <source>
        <strain evidence="1">ChiBcec15-1070</strain>
    </source>
</reference>
<dbReference type="Proteomes" id="UP000823926">
    <property type="component" value="Unassembled WGS sequence"/>
</dbReference>
<organism evidence="1 2">
    <name type="scientific">Candidatus Rikenella faecigallinarum</name>
    <dbReference type="NCBI Taxonomy" id="2838745"/>
    <lineage>
        <taxon>Bacteria</taxon>
        <taxon>Pseudomonadati</taxon>
        <taxon>Bacteroidota</taxon>
        <taxon>Bacteroidia</taxon>
        <taxon>Bacteroidales</taxon>
        <taxon>Rikenellaceae</taxon>
        <taxon>Rikenella</taxon>
    </lineage>
</organism>
<sequence>MRWLFLFMGILGRKDAFPGADGSTIGSTLQTMLIYDSNNTPLTDGSTGVKLVDITTEDVLNENIAQVYAHKNPLTFIYNVDNLGDWYTNNFSFQDNMLWGDKDKKSVFDPCPAGWQVPTDSEKTFGDFSTTTMTLSGWGMNVSNGRTYSNTSWFPATGYRNRTSGTLYSVGSNGYYWSVSVSGTNAKYMYFSMSEVIPTRTNGRGYGFSVRCIQE</sequence>
<dbReference type="EMBL" id="DXHL01000021">
    <property type="protein sequence ID" value="HIW10814.1"/>
    <property type="molecule type" value="Genomic_DNA"/>
</dbReference>
<name>A0A9D1QDX3_9BACT</name>
<evidence type="ECO:0000313" key="1">
    <source>
        <dbReference type="EMBL" id="HIW10814.1"/>
    </source>
</evidence>
<accession>A0A9D1QDX3</accession>
<protein>
    <submittedName>
        <fullName evidence="1">Fibrobacter succinogenes major paralogous domain-containing protein</fullName>
    </submittedName>
</protein>
<evidence type="ECO:0000313" key="2">
    <source>
        <dbReference type="Proteomes" id="UP000823926"/>
    </source>
</evidence>
<reference evidence="1" key="1">
    <citation type="journal article" date="2021" name="PeerJ">
        <title>Extensive microbial diversity within the chicken gut microbiome revealed by metagenomics and culture.</title>
        <authorList>
            <person name="Gilroy R."/>
            <person name="Ravi A."/>
            <person name="Getino M."/>
            <person name="Pursley I."/>
            <person name="Horton D.L."/>
            <person name="Alikhan N.F."/>
            <person name="Baker D."/>
            <person name="Gharbi K."/>
            <person name="Hall N."/>
            <person name="Watson M."/>
            <person name="Adriaenssens E.M."/>
            <person name="Foster-Nyarko E."/>
            <person name="Jarju S."/>
            <person name="Secka A."/>
            <person name="Antonio M."/>
            <person name="Oren A."/>
            <person name="Chaudhuri R.R."/>
            <person name="La Ragione R."/>
            <person name="Hildebrand F."/>
            <person name="Pallen M.J."/>
        </authorList>
    </citation>
    <scope>NUCLEOTIDE SEQUENCE</scope>
    <source>
        <strain evidence="1">ChiBcec15-1070</strain>
    </source>
</reference>
<comment type="caution">
    <text evidence="1">The sequence shown here is derived from an EMBL/GenBank/DDBJ whole genome shotgun (WGS) entry which is preliminary data.</text>
</comment>
<gene>
    <name evidence="1" type="ORF">H9888_04850</name>
</gene>
<dbReference type="AlphaFoldDB" id="A0A9D1QDX3"/>